<feature type="compositionally biased region" description="Basic and acidic residues" evidence="5">
    <location>
        <begin position="537"/>
        <end position="546"/>
    </location>
</feature>
<keyword evidence="2 4" id="KW-0863">Zinc-finger</keyword>
<dbReference type="InterPro" id="IPR008266">
    <property type="entry name" value="Tyr_kinase_AS"/>
</dbReference>
<dbReference type="GO" id="GO:0004714">
    <property type="term" value="F:transmembrane receptor protein tyrosine kinase activity"/>
    <property type="evidence" value="ECO:0007669"/>
    <property type="project" value="TreeGrafter"/>
</dbReference>
<dbReference type="PROSITE" id="PS50848">
    <property type="entry name" value="START"/>
    <property type="match status" value="1"/>
</dbReference>
<feature type="compositionally biased region" description="Basic and acidic residues" evidence="5">
    <location>
        <begin position="365"/>
        <end position="374"/>
    </location>
</feature>
<dbReference type="PROSITE" id="PS00109">
    <property type="entry name" value="PROTEIN_KINASE_TYR"/>
    <property type="match status" value="1"/>
</dbReference>
<dbReference type="Gene3D" id="3.30.530.20">
    <property type="match status" value="1"/>
</dbReference>
<dbReference type="GO" id="GO:0005886">
    <property type="term" value="C:plasma membrane"/>
    <property type="evidence" value="ECO:0007669"/>
    <property type="project" value="TreeGrafter"/>
</dbReference>
<dbReference type="GO" id="GO:0043235">
    <property type="term" value="C:receptor complex"/>
    <property type="evidence" value="ECO:0007669"/>
    <property type="project" value="TreeGrafter"/>
</dbReference>
<dbReference type="GO" id="GO:0005524">
    <property type="term" value="F:ATP binding"/>
    <property type="evidence" value="ECO:0007669"/>
    <property type="project" value="InterPro"/>
</dbReference>
<dbReference type="PROSITE" id="PS50178">
    <property type="entry name" value="ZF_FYVE"/>
    <property type="match status" value="1"/>
</dbReference>
<accession>A0A485LN25</accession>
<protein>
    <submittedName>
        <fullName evidence="10">Aste57867_23429 protein</fullName>
    </submittedName>
</protein>
<keyword evidence="11" id="KW-1185">Reference proteome</keyword>
<dbReference type="InterPro" id="IPR050122">
    <property type="entry name" value="RTK"/>
</dbReference>
<feature type="domain" description="Protein kinase" evidence="6">
    <location>
        <begin position="819"/>
        <end position="1084"/>
    </location>
</feature>
<dbReference type="Pfam" id="PF07714">
    <property type="entry name" value="PK_Tyr_Ser-Thr"/>
    <property type="match status" value="1"/>
</dbReference>
<evidence type="ECO:0000256" key="2">
    <source>
        <dbReference type="ARBA" id="ARBA00022771"/>
    </source>
</evidence>
<dbReference type="PROSITE" id="PS50011">
    <property type="entry name" value="PROTEIN_KINASE_DOM"/>
    <property type="match status" value="1"/>
</dbReference>
<dbReference type="SUPFAM" id="SSF56112">
    <property type="entry name" value="Protein kinase-like (PK-like)"/>
    <property type="match status" value="1"/>
</dbReference>
<dbReference type="InterPro" id="IPR001245">
    <property type="entry name" value="Ser-Thr/Tyr_kinase_cat_dom"/>
</dbReference>
<reference evidence="9" key="2">
    <citation type="submission" date="2019-06" db="EMBL/GenBank/DDBJ databases">
        <title>Genomics analysis of Aphanomyces spp. identifies a new class of oomycete effector associated with host adaptation.</title>
        <authorList>
            <person name="Gaulin E."/>
        </authorList>
    </citation>
    <scope>NUCLEOTIDE SEQUENCE</scope>
    <source>
        <strain evidence="9">CBS 578.67</strain>
    </source>
</reference>
<dbReference type="GO" id="GO:0007169">
    <property type="term" value="P:cell surface receptor protein tyrosine kinase signaling pathway"/>
    <property type="evidence" value="ECO:0007669"/>
    <property type="project" value="TreeGrafter"/>
</dbReference>
<dbReference type="SUPFAM" id="SSF55961">
    <property type="entry name" value="Bet v1-like"/>
    <property type="match status" value="1"/>
</dbReference>
<dbReference type="InterPro" id="IPR011009">
    <property type="entry name" value="Kinase-like_dom_sf"/>
</dbReference>
<dbReference type="PANTHER" id="PTHR24416">
    <property type="entry name" value="TYROSINE-PROTEIN KINASE RECEPTOR"/>
    <property type="match status" value="1"/>
</dbReference>
<evidence type="ECO:0000259" key="7">
    <source>
        <dbReference type="PROSITE" id="PS50178"/>
    </source>
</evidence>
<dbReference type="Pfam" id="PF01852">
    <property type="entry name" value="START"/>
    <property type="match status" value="1"/>
</dbReference>
<proteinExistence type="predicted"/>
<keyword evidence="1" id="KW-0479">Metal-binding</keyword>
<dbReference type="SUPFAM" id="SSF57903">
    <property type="entry name" value="FYVE/PHD zinc finger"/>
    <property type="match status" value="1"/>
</dbReference>
<feature type="compositionally biased region" description="Basic and acidic residues" evidence="5">
    <location>
        <begin position="396"/>
        <end position="405"/>
    </location>
</feature>
<feature type="compositionally biased region" description="Low complexity" evidence="5">
    <location>
        <begin position="557"/>
        <end position="569"/>
    </location>
</feature>
<name>A0A485LN25_9STRA</name>
<dbReference type="Gene3D" id="3.30.40.10">
    <property type="entry name" value="Zinc/RING finger domain, C3HC4 (zinc finger)"/>
    <property type="match status" value="1"/>
</dbReference>
<dbReference type="InterPro" id="IPR023393">
    <property type="entry name" value="START-like_dom_sf"/>
</dbReference>
<evidence type="ECO:0000313" key="10">
    <source>
        <dbReference type="EMBL" id="VFU00075.1"/>
    </source>
</evidence>
<feature type="compositionally biased region" description="Basic and acidic residues" evidence="5">
    <location>
        <begin position="633"/>
        <end position="643"/>
    </location>
</feature>
<evidence type="ECO:0000259" key="8">
    <source>
        <dbReference type="PROSITE" id="PS50848"/>
    </source>
</evidence>
<dbReference type="InterPro" id="IPR011011">
    <property type="entry name" value="Znf_FYVE_PHD"/>
</dbReference>
<dbReference type="InterPro" id="IPR000306">
    <property type="entry name" value="Znf_FYVE"/>
</dbReference>
<sequence>MLPRQKFTEEEINSLKALGREVCTIVAYAARRTDKSTVRWTQIKSISPTDLVDFYIGECAVNDTLTFMCGVTRVRDTTVEQVAALLCADAVNVPVFHEAFYADLSKYEQVERIRPRSAQFPRHEISVKTATYASPTPGVQSRDFVYLEAQEDLMDTTRNARGWVCAMHSIDLASRPPHGGAVRGRLFRSGLVVTETDDTGVVEVTFLLQIDFNGAVPMDIRRRMMMPRLQSLRHLHDFVGRPRPPQPPMSTALIVAPPRTRSTSSSIAALNTRASSSTALVKNGGTTTSSKWCSCCHQKFHLLQRKYHCRLCDAIFCSHCGGHRRLAPHGEKFAVCHSCMTQEAAPSLDKALSDRTLSAMSLRDVPLDPRGLPDHRRRSPEQPPPRPLLPRTAHHSVREHYDESERRRHAMFIDMAAPSVPRRGHAVSAADVMPRSLSQNDTAMFATDPTAPNRHRFASVDHDSPVTTSRGVVDLADLSHASGFLADLASPRHHHHHHHPRRRTTTTHHPPQSLEQPEIEPDSPCRAPPQPLGFGDDMWHDIDTKSEWAPQVSQHRASSASGAAAANAAPSEVSAAPTVVDLRDIKNASELLSALDRPPQQHFVAAVQHPTAALVATKPLPALLDIVPNGGDRSYDSDDRATNRDSLATNPATKRVPPVHAPPDWLRADEDAVRFYTFGPPCVARNATFDLSIWAYLVAVTSVAIAEERAAATARLRRGALVHFTLDAPRGFAVVGDASRAVMWLGDQTSLTFTVQSTDDTPVGQSSFRFTVAVGTCVVTIDAALFVTSNRSESFDVSELRQDATLLPLVHREIPFDSLRLRNLVGQSHSGFSYRAELDDDGRAVIVKMIRPNQFGDDADHIDHELSLEAAALTMFGHHPHLVGFLGASTDMAQPLTWVTEYTAGAASLDTLLAVGISAHRLTSTQKHQILCDAAMGLLNIHEGGYVHRDVAARNIVVDTTTGRAQIGDFGLCRRVESPEGTHFEDGGLGPLKYMAPESLQPPHLFSPMSDSYSFGVLMWETFTEAKPFATLSGPEAAAWVLEGGRLDHISAIPDVHRDILGQCFQDVPTKRPSIADIVAHFRATFEGAAL</sequence>
<dbReference type="Proteomes" id="UP000332933">
    <property type="component" value="Unassembled WGS sequence"/>
</dbReference>
<dbReference type="AlphaFoldDB" id="A0A485LN25"/>
<dbReference type="EMBL" id="VJMH01007269">
    <property type="protein sequence ID" value="KAF0684625.1"/>
    <property type="molecule type" value="Genomic_DNA"/>
</dbReference>
<evidence type="ECO:0000259" key="6">
    <source>
        <dbReference type="PROSITE" id="PS50011"/>
    </source>
</evidence>
<evidence type="ECO:0000313" key="9">
    <source>
        <dbReference type="EMBL" id="KAF0684625.1"/>
    </source>
</evidence>
<dbReference type="InterPro" id="IPR020635">
    <property type="entry name" value="Tyr_kinase_cat_dom"/>
</dbReference>
<dbReference type="OrthoDB" id="535509at2759"/>
<gene>
    <name evidence="10" type="primary">Aste57867_23429</name>
    <name evidence="9" type="ORF">As57867_023358</name>
    <name evidence="10" type="ORF">ASTE57867_23429</name>
</gene>
<evidence type="ECO:0000256" key="4">
    <source>
        <dbReference type="PROSITE-ProRule" id="PRU00091"/>
    </source>
</evidence>
<organism evidence="10 11">
    <name type="scientific">Aphanomyces stellatus</name>
    <dbReference type="NCBI Taxonomy" id="120398"/>
    <lineage>
        <taxon>Eukaryota</taxon>
        <taxon>Sar</taxon>
        <taxon>Stramenopiles</taxon>
        <taxon>Oomycota</taxon>
        <taxon>Saprolegniomycetes</taxon>
        <taxon>Saprolegniales</taxon>
        <taxon>Verrucalvaceae</taxon>
        <taxon>Aphanomyces</taxon>
    </lineage>
</organism>
<dbReference type="InterPro" id="IPR002913">
    <property type="entry name" value="START_lipid-bd_dom"/>
</dbReference>
<dbReference type="PANTHER" id="PTHR24416:SF600">
    <property type="entry name" value="PDGF- AND VEGF-RECEPTOR RELATED, ISOFORM J"/>
    <property type="match status" value="1"/>
</dbReference>
<dbReference type="SMART" id="SM00219">
    <property type="entry name" value="TyrKc"/>
    <property type="match status" value="1"/>
</dbReference>
<dbReference type="EMBL" id="CAADRA010007295">
    <property type="protein sequence ID" value="VFU00075.1"/>
    <property type="molecule type" value="Genomic_DNA"/>
</dbReference>
<dbReference type="Pfam" id="PF01363">
    <property type="entry name" value="FYVE"/>
    <property type="match status" value="1"/>
</dbReference>
<evidence type="ECO:0000256" key="3">
    <source>
        <dbReference type="ARBA" id="ARBA00022833"/>
    </source>
</evidence>
<feature type="region of interest" description="Disordered" evidence="5">
    <location>
        <begin position="628"/>
        <end position="662"/>
    </location>
</feature>
<dbReference type="GO" id="GO:0008270">
    <property type="term" value="F:zinc ion binding"/>
    <property type="evidence" value="ECO:0007669"/>
    <property type="project" value="UniProtKB-KW"/>
</dbReference>
<evidence type="ECO:0000256" key="5">
    <source>
        <dbReference type="SAM" id="MobiDB-lite"/>
    </source>
</evidence>
<feature type="domain" description="START" evidence="8">
    <location>
        <begin position="139"/>
        <end position="225"/>
    </location>
</feature>
<feature type="compositionally biased region" description="Basic residues" evidence="5">
    <location>
        <begin position="491"/>
        <end position="506"/>
    </location>
</feature>
<dbReference type="InterPro" id="IPR000719">
    <property type="entry name" value="Prot_kinase_dom"/>
</dbReference>
<dbReference type="Gene3D" id="1.10.510.10">
    <property type="entry name" value="Transferase(Phosphotransferase) domain 1"/>
    <property type="match status" value="1"/>
</dbReference>
<evidence type="ECO:0000256" key="1">
    <source>
        <dbReference type="ARBA" id="ARBA00022723"/>
    </source>
</evidence>
<keyword evidence="3" id="KW-0862">Zinc</keyword>
<evidence type="ECO:0000313" key="11">
    <source>
        <dbReference type="Proteomes" id="UP000332933"/>
    </source>
</evidence>
<feature type="region of interest" description="Disordered" evidence="5">
    <location>
        <begin position="491"/>
        <end position="569"/>
    </location>
</feature>
<reference evidence="10 11" key="1">
    <citation type="submission" date="2019-03" db="EMBL/GenBank/DDBJ databases">
        <authorList>
            <person name="Gaulin E."/>
            <person name="Dumas B."/>
        </authorList>
    </citation>
    <scope>NUCLEOTIDE SEQUENCE [LARGE SCALE GENOMIC DNA]</scope>
    <source>
        <strain evidence="10">CBS 568.67</strain>
    </source>
</reference>
<dbReference type="InterPro" id="IPR013083">
    <property type="entry name" value="Znf_RING/FYVE/PHD"/>
</dbReference>
<feature type="region of interest" description="Disordered" evidence="5">
    <location>
        <begin position="360"/>
        <end position="405"/>
    </location>
</feature>
<dbReference type="InterPro" id="IPR017455">
    <property type="entry name" value="Znf_FYVE-rel"/>
</dbReference>
<dbReference type="Gene3D" id="3.30.200.20">
    <property type="entry name" value="Phosphorylase Kinase, domain 1"/>
    <property type="match status" value="1"/>
</dbReference>
<dbReference type="GO" id="GO:0008289">
    <property type="term" value="F:lipid binding"/>
    <property type="evidence" value="ECO:0007669"/>
    <property type="project" value="InterPro"/>
</dbReference>
<feature type="domain" description="FYVE-type" evidence="7">
    <location>
        <begin position="287"/>
        <end position="344"/>
    </location>
</feature>